<proteinExistence type="predicted"/>
<gene>
    <name evidence="1" type="ordered locus">Cthe_2477</name>
</gene>
<dbReference type="EMBL" id="CP000568">
    <property type="protein sequence ID" value="ABN53679.1"/>
    <property type="molecule type" value="Genomic_DNA"/>
</dbReference>
<dbReference type="AlphaFoldDB" id="A3DIA0"/>
<dbReference type="RefSeq" id="WP_020457822.1">
    <property type="nucleotide sequence ID" value="NC_009012.1"/>
</dbReference>
<name>A3DIA0_ACET2</name>
<accession>A3DIA0</accession>
<dbReference type="Proteomes" id="UP000002145">
    <property type="component" value="Chromosome"/>
</dbReference>
<evidence type="ECO:0000313" key="2">
    <source>
        <dbReference type="Proteomes" id="UP000002145"/>
    </source>
</evidence>
<dbReference type="GeneID" id="35803664"/>
<reference evidence="1 2" key="2">
    <citation type="journal article" date="2013" name="Biotechnol. Biofuels">
        <title>Global transcriptome analysis of Clostridium thermocellum ATCC 27405 during growth on dilute acid pretreated Populus and switchgrass.</title>
        <authorList>
            <person name="Wilson C.M."/>
            <person name="Rodriguez M.Jr."/>
            <person name="Johnson C.M."/>
            <person name="Martin S.L."/>
            <person name="Chu T.M."/>
            <person name="Wolfinger R.D."/>
            <person name="Hauser L.J."/>
            <person name="Land M.L."/>
            <person name="Klingeman D.M."/>
            <person name="Syed M.H."/>
            <person name="Ragauskas A.J."/>
            <person name="Tschaplinski T.J."/>
            <person name="Mielenz J.R."/>
            <person name="Brown S.D."/>
        </authorList>
    </citation>
    <scope>NUCLEOTIDE SEQUENCE [LARGE SCALE GENOMIC DNA]</scope>
    <source>
        <strain evidence="2">ATCC 27405 / DSM 1237 / JCM 9322 / NBRC 103400 / NCIMB 10682 / NRRL B-4536 / VPI 7372</strain>
    </source>
</reference>
<evidence type="ECO:0008006" key="3">
    <source>
        <dbReference type="Google" id="ProtNLM"/>
    </source>
</evidence>
<dbReference type="STRING" id="203119.Cthe_2477"/>
<dbReference type="KEGG" id="cth:Cthe_2477"/>
<keyword evidence="2" id="KW-1185">Reference proteome</keyword>
<dbReference type="HOGENOM" id="CLU_205016_0_0_9"/>
<organism evidence="1 2">
    <name type="scientific">Acetivibrio thermocellus (strain ATCC 27405 / DSM 1237 / JCM 9322 / NBRC 103400 / NCIMB 10682 / NRRL B-4536 / VPI 7372)</name>
    <name type="common">Clostridium thermocellum</name>
    <dbReference type="NCBI Taxonomy" id="203119"/>
    <lineage>
        <taxon>Bacteria</taxon>
        <taxon>Bacillati</taxon>
        <taxon>Bacillota</taxon>
        <taxon>Clostridia</taxon>
        <taxon>Eubacteriales</taxon>
        <taxon>Oscillospiraceae</taxon>
        <taxon>Acetivibrio</taxon>
    </lineage>
</organism>
<sequence length="68" mass="7716">MNLCEYQGKNVRVITTDGQKIEGYVIAFTDEEEWDETDPEGNSISIENDEGIIGIYEKEIKSIEVMKG</sequence>
<protein>
    <recommendedName>
        <fullName evidence="3">LSM domain protein</fullName>
    </recommendedName>
</protein>
<evidence type="ECO:0000313" key="1">
    <source>
        <dbReference type="EMBL" id="ABN53679.1"/>
    </source>
</evidence>
<reference evidence="2" key="1">
    <citation type="submission" date="2007-02" db="EMBL/GenBank/DDBJ databases">
        <title>Complete sequence of Clostridium thermocellum ATCC 27405.</title>
        <authorList>
            <consortium name="US DOE Joint Genome Institute"/>
            <person name="Copeland A."/>
            <person name="Lucas S."/>
            <person name="Lapidus A."/>
            <person name="Barry K."/>
            <person name="Detter J.C."/>
            <person name="Glavina del Rio T."/>
            <person name="Hammon N."/>
            <person name="Israni S."/>
            <person name="Dalin E."/>
            <person name="Tice H."/>
            <person name="Pitluck S."/>
            <person name="Chertkov O."/>
            <person name="Brettin T."/>
            <person name="Bruce D."/>
            <person name="Han C."/>
            <person name="Tapia R."/>
            <person name="Gilna P."/>
            <person name="Schmutz J."/>
            <person name="Larimer F."/>
            <person name="Land M."/>
            <person name="Hauser L."/>
            <person name="Kyrpides N."/>
            <person name="Mikhailova N."/>
            <person name="Wu J.H.D."/>
            <person name="Newcomb M."/>
            <person name="Richardson P."/>
        </authorList>
    </citation>
    <scope>NUCLEOTIDE SEQUENCE [LARGE SCALE GENOMIC DNA]</scope>
    <source>
        <strain evidence="2">ATCC 27405 / DSM 1237 / JCM 9322 / NBRC 103400 / NCIMB 10682 / NRRL B-4536 / VPI 7372</strain>
    </source>
</reference>